<dbReference type="AlphaFoldDB" id="A0A151ACV9"/>
<feature type="domain" description="VOC" evidence="2">
    <location>
        <begin position="2"/>
        <end position="135"/>
    </location>
</feature>
<keyword evidence="1" id="KW-0479">Metal-binding</keyword>
<evidence type="ECO:0000313" key="3">
    <source>
        <dbReference type="EMBL" id="KYH25424.1"/>
    </source>
</evidence>
<dbReference type="PROSITE" id="PS51819">
    <property type="entry name" value="VOC"/>
    <property type="match status" value="1"/>
</dbReference>
<evidence type="ECO:0000259" key="2">
    <source>
        <dbReference type="PROSITE" id="PS51819"/>
    </source>
</evidence>
<dbReference type="InterPro" id="IPR037523">
    <property type="entry name" value="VOC_core"/>
</dbReference>
<dbReference type="InterPro" id="IPR051785">
    <property type="entry name" value="MMCE/EMCE_epimerase"/>
</dbReference>
<dbReference type="Proteomes" id="UP000075321">
    <property type="component" value="Unassembled WGS sequence"/>
</dbReference>
<dbReference type="Gene3D" id="3.10.180.10">
    <property type="entry name" value="2,3-Dihydroxybiphenyl 1,2-Dioxygenase, domain 1"/>
    <property type="match status" value="1"/>
</dbReference>
<reference evidence="3 4" key="1">
    <citation type="submission" date="2016-02" db="EMBL/GenBank/DDBJ databases">
        <title>Genome sequence of Halalkalicoccus paucihalophilus DSM 24557.</title>
        <authorList>
            <person name="Poehlein A."/>
            <person name="Daniel R."/>
        </authorList>
    </citation>
    <scope>NUCLEOTIDE SEQUENCE [LARGE SCALE GENOMIC DNA]</scope>
    <source>
        <strain evidence="3 4">DSM 24557</strain>
    </source>
</reference>
<dbReference type="PANTHER" id="PTHR43048:SF3">
    <property type="entry name" value="METHYLMALONYL-COA EPIMERASE, MITOCHONDRIAL"/>
    <property type="match status" value="1"/>
</dbReference>
<dbReference type="PANTHER" id="PTHR43048">
    <property type="entry name" value="METHYLMALONYL-COA EPIMERASE"/>
    <property type="match status" value="1"/>
</dbReference>
<organism evidence="3 4">
    <name type="scientific">Halalkalicoccus paucihalophilus</name>
    <dbReference type="NCBI Taxonomy" id="1008153"/>
    <lineage>
        <taxon>Archaea</taxon>
        <taxon>Methanobacteriati</taxon>
        <taxon>Methanobacteriota</taxon>
        <taxon>Stenosarchaea group</taxon>
        <taxon>Halobacteria</taxon>
        <taxon>Halobacteriales</taxon>
        <taxon>Halococcaceae</taxon>
        <taxon>Halalkalicoccus</taxon>
    </lineage>
</organism>
<dbReference type="GO" id="GO:0046491">
    <property type="term" value="P:L-methylmalonyl-CoA metabolic process"/>
    <property type="evidence" value="ECO:0007669"/>
    <property type="project" value="TreeGrafter"/>
</dbReference>
<dbReference type="EMBL" id="LTAZ01000005">
    <property type="protein sequence ID" value="KYH25424.1"/>
    <property type="molecule type" value="Genomic_DNA"/>
</dbReference>
<keyword evidence="4" id="KW-1185">Reference proteome</keyword>
<dbReference type="GO" id="GO:0046872">
    <property type="term" value="F:metal ion binding"/>
    <property type="evidence" value="ECO:0007669"/>
    <property type="project" value="UniProtKB-KW"/>
</dbReference>
<sequence length="135" mass="14697">MNAHHFGVTVADLGRAVEFYRDVLGLDVIDRFTVSGEGFSVAVGIENATGNFVHLDAGDGRIELVEYDPAGRAHTDDVNQPGTKHVGLAVEDIEEFYRGLPEGVETRSQPRTTESGARILFVRDPEGNLVEMIEA</sequence>
<gene>
    <name evidence="3" type="ORF">HAPAU_20960</name>
</gene>
<dbReference type="Pfam" id="PF00903">
    <property type="entry name" value="Glyoxalase"/>
    <property type="match status" value="1"/>
</dbReference>
<comment type="caution">
    <text evidence="3">The sequence shown here is derived from an EMBL/GenBank/DDBJ whole genome shotgun (WGS) entry which is preliminary data.</text>
</comment>
<evidence type="ECO:0000256" key="1">
    <source>
        <dbReference type="ARBA" id="ARBA00022723"/>
    </source>
</evidence>
<evidence type="ECO:0000313" key="4">
    <source>
        <dbReference type="Proteomes" id="UP000075321"/>
    </source>
</evidence>
<dbReference type="InterPro" id="IPR029068">
    <property type="entry name" value="Glyas_Bleomycin-R_OHBP_Dase"/>
</dbReference>
<dbReference type="GO" id="GO:0004493">
    <property type="term" value="F:methylmalonyl-CoA epimerase activity"/>
    <property type="evidence" value="ECO:0007669"/>
    <property type="project" value="TreeGrafter"/>
</dbReference>
<name>A0A151ACV9_9EURY</name>
<dbReference type="PATRIC" id="fig|1008153.3.peg.2131"/>
<dbReference type="OrthoDB" id="6111at2157"/>
<proteinExistence type="predicted"/>
<dbReference type="RefSeq" id="WP_066382215.1">
    <property type="nucleotide sequence ID" value="NZ_LTAZ01000005.1"/>
</dbReference>
<dbReference type="InterPro" id="IPR004360">
    <property type="entry name" value="Glyas_Fos-R_dOase_dom"/>
</dbReference>
<accession>A0A151ACV9</accession>
<protein>
    <submittedName>
        <fullName evidence="3">Glyoxalase-like domain protein</fullName>
    </submittedName>
</protein>
<dbReference type="SUPFAM" id="SSF54593">
    <property type="entry name" value="Glyoxalase/Bleomycin resistance protein/Dihydroxybiphenyl dioxygenase"/>
    <property type="match status" value="1"/>
</dbReference>